<accession>A0ABZ0IIJ2</accession>
<dbReference type="Proteomes" id="UP001626549">
    <property type="component" value="Chromosome"/>
</dbReference>
<dbReference type="CDD" id="cd01948">
    <property type="entry name" value="EAL"/>
    <property type="match status" value="1"/>
</dbReference>
<evidence type="ECO:0000259" key="2">
    <source>
        <dbReference type="PROSITE" id="PS51833"/>
    </source>
</evidence>
<dbReference type="SUPFAM" id="SSF109604">
    <property type="entry name" value="HD-domain/PDEase-like"/>
    <property type="match status" value="1"/>
</dbReference>
<dbReference type="InterPro" id="IPR052340">
    <property type="entry name" value="RNase_Y/CdgJ"/>
</dbReference>
<dbReference type="Gene3D" id="3.20.20.450">
    <property type="entry name" value="EAL domain"/>
    <property type="match status" value="1"/>
</dbReference>
<dbReference type="PROSITE" id="PS50883">
    <property type="entry name" value="EAL"/>
    <property type="match status" value="1"/>
</dbReference>
<dbReference type="PANTHER" id="PTHR33525:SF4">
    <property type="entry name" value="CYCLIC DI-GMP PHOSPHODIESTERASE CDGJ"/>
    <property type="match status" value="1"/>
</dbReference>
<proteinExistence type="predicted"/>
<gene>
    <name evidence="3" type="ORF">R0137_06020</name>
</gene>
<reference evidence="3 4" key="1">
    <citation type="submission" date="2023-10" db="EMBL/GenBank/DDBJ databases">
        <title>Two novel species belonging to the OM43/NOR5 clade.</title>
        <authorList>
            <person name="Park M."/>
        </authorList>
    </citation>
    <scope>NUCLEOTIDE SEQUENCE [LARGE SCALE GENOMIC DNA]</scope>
    <source>
        <strain evidence="3 4">IMCC45268</strain>
    </source>
</reference>
<sequence length="402" mass="44688">MSDFFIARQPIFDQNLKLFAYELLFRNSDTGAAPQDLDDDLATAQVLSISEEVGLEELVGDRPAFVNLPRRFLSEPELLPFEPDNVVLEVLEHVEIDDAVIGGMQVLGERGYTLALDDFVYDSRFDAALAHVAIVKLEIPDIPPENWNAEVSRLKDLGVKVLAEKVETNEEFETLKELGCDYFQGYFFAKPKVVTGKRLAANKLAVMQLMSQINNPETDIESLSELVSRDVAISVRAMNYANSPAAGLSRRIESIREAVIYIGRETIRRWVTLLIMARLDDKPGELITMTLVRARFLELMAEEASQEGIDAFFTVGLFSVLDALMDAPLSEVLDTLALSEDLRDALCNHEGTKGECLALAKALERGELSGFEAFEIEPPKVAELHQIATLWADETLDGMANS</sequence>
<evidence type="ECO:0000259" key="1">
    <source>
        <dbReference type="PROSITE" id="PS50883"/>
    </source>
</evidence>
<dbReference type="EMBL" id="CP136865">
    <property type="protein sequence ID" value="WOJ98130.1"/>
    <property type="molecule type" value="Genomic_DNA"/>
</dbReference>
<feature type="domain" description="HDOD" evidence="2">
    <location>
        <begin position="199"/>
        <end position="388"/>
    </location>
</feature>
<dbReference type="Gene3D" id="1.10.3210.10">
    <property type="entry name" value="Hypothetical protein af1432"/>
    <property type="match status" value="1"/>
</dbReference>
<name>A0ABZ0IIJ2_9GAMM</name>
<dbReference type="RefSeq" id="WP_407329337.1">
    <property type="nucleotide sequence ID" value="NZ_CP136865.1"/>
</dbReference>
<dbReference type="Pfam" id="PF00563">
    <property type="entry name" value="EAL"/>
    <property type="match status" value="1"/>
</dbReference>
<keyword evidence="4" id="KW-1185">Reference proteome</keyword>
<protein>
    <submittedName>
        <fullName evidence="3">EAL domain-containing protein</fullName>
    </submittedName>
</protein>
<dbReference type="Pfam" id="PF08668">
    <property type="entry name" value="HDOD"/>
    <property type="match status" value="1"/>
</dbReference>
<feature type="domain" description="EAL" evidence="1">
    <location>
        <begin position="1"/>
        <end position="205"/>
    </location>
</feature>
<evidence type="ECO:0000313" key="4">
    <source>
        <dbReference type="Proteomes" id="UP001626549"/>
    </source>
</evidence>
<dbReference type="InterPro" id="IPR013976">
    <property type="entry name" value="HDOD"/>
</dbReference>
<dbReference type="SUPFAM" id="SSF141868">
    <property type="entry name" value="EAL domain-like"/>
    <property type="match status" value="1"/>
</dbReference>
<dbReference type="PIRSF" id="PIRSF003180">
    <property type="entry name" value="DiGMPpdiest_YuxH"/>
    <property type="match status" value="1"/>
</dbReference>
<evidence type="ECO:0000313" key="3">
    <source>
        <dbReference type="EMBL" id="WOJ98130.1"/>
    </source>
</evidence>
<dbReference type="PROSITE" id="PS51833">
    <property type="entry name" value="HDOD"/>
    <property type="match status" value="1"/>
</dbReference>
<organism evidence="3 4">
    <name type="scientific">Congregibacter brevis</name>
    <dbReference type="NCBI Taxonomy" id="3081201"/>
    <lineage>
        <taxon>Bacteria</taxon>
        <taxon>Pseudomonadati</taxon>
        <taxon>Pseudomonadota</taxon>
        <taxon>Gammaproteobacteria</taxon>
        <taxon>Cellvibrionales</taxon>
        <taxon>Halieaceae</taxon>
        <taxon>Congregibacter</taxon>
    </lineage>
</organism>
<dbReference type="PANTHER" id="PTHR33525">
    <property type="match status" value="1"/>
</dbReference>
<dbReference type="InterPro" id="IPR014408">
    <property type="entry name" value="dGMP_Pdiesterase_EAL/HD-GYP"/>
</dbReference>
<dbReference type="InterPro" id="IPR001633">
    <property type="entry name" value="EAL_dom"/>
</dbReference>
<dbReference type="SMART" id="SM00052">
    <property type="entry name" value="EAL"/>
    <property type="match status" value="1"/>
</dbReference>
<dbReference type="InterPro" id="IPR035919">
    <property type="entry name" value="EAL_sf"/>
</dbReference>